<dbReference type="InterPro" id="IPR011990">
    <property type="entry name" value="TPR-like_helical_dom_sf"/>
</dbReference>
<dbReference type="SUPFAM" id="SSF117281">
    <property type="entry name" value="Kelch motif"/>
    <property type="match status" value="1"/>
</dbReference>
<evidence type="ECO:0000313" key="3">
    <source>
        <dbReference type="EMBL" id="PPQ72456.1"/>
    </source>
</evidence>
<evidence type="ECO:0000313" key="4">
    <source>
        <dbReference type="Proteomes" id="UP000284706"/>
    </source>
</evidence>
<dbReference type="Pfam" id="PF12770">
    <property type="entry name" value="CHAT"/>
    <property type="match status" value="1"/>
</dbReference>
<sequence>HRTTSNPNVRFLKGFKKKWSSVIVHKKEPNSIPSPGQPPAPQAPAIQSSPSGFTLRAIVGDKPCVNEYLRVEAVDAKNRRLFMYGGESPNSDYGALHQLDTHTMTIKDLSAELKFRDSSWSILAESVPKRLPILDMPAMTFIEIEHRSLVVLWGGAPRDSTGDFLNPTADLILIDVDSCLWWKEHVEGTKPKPRMLAAIAAVENQIFIFGGISKYPQYAESAVTTLLTYSILRFVREKKSWSWVVTDKTYPPHICAGTVNHNFEDAVLMNNGLDILLTPARTSLVQGSVSIGTSSMCIFNIEHQLFQPLNALAGDIPPYLEFYAVESFVPPVLELPENTRDLQLKIPVRHSTGSASKSHPYLANRQAHSGSRLERHHSTSEFHILCGWPKGPEGTHSANPKFWKLKPSRSSCYLMSFLDIPELESDEEELTVLYYHFVVVGKQILLLGTRDSPARPRILDLAMEIPSDRPSDQTDRQSADMDSDDASLFAAYGRSFYDAFQRTGDIADILKAKIFWKASVHLTPDGDANLAERLDNLGISLRCCFECTGNLDEVVEAISSQRKGLTLTPGTDLVFPYRLMNLGNSLLRLFEHTGNLRDISEAISKQRQAIQTAPDDSAMLPSWLNNLSASLSQRFSTIGDLSDISEAISSQQRAVDLTSEDHPRLADRLSSLGSFLQIRFDRAGDVHDISRAISLQQRAISRIKEDDAGLPGLLNDLANSLISRFERQGELSDISNAISSLKKAVLLTPDDHADLPIWLNSLGISLRLRFVHTGDLDDISAAIASQERAVRLTPPDHARLPTRLNNLGISYSRRFDFTHDRGDISEAILNQKQAVNLTKAGHSSLPIQLSNLGISFSRRFEESGDLSDISEAITYQQKAVLLFPESHSALPIALNSLGTSLWNRFKLTKDLNDISEAISSQQTAIVLTPEGHADLPTRLVNLGNSFSSRFEFTGNLHDAAEAISILRRAVDLTPDDHAQIPLWLNALAISFIRRFENTAEQNDISEAVSCQERAVRLTPPDSAKLPTFLNNLGLALMLRFVASEDLADVSEAITAQQKAVRLTTEGHFNRPTQLMNLGKMYMKRFERTGDSADAQRATDNYRLAANSPSGSLADRLSSSREWAKLSHDFDPSQMLRAWGKVIELASHTAGLEYTIQKRYEFLLNTAEISASAAAAAFAQGRPDLALEWLEQGRCLVWNQINNLRSPLSDLRVHDPTLADEVLKVSRELESAGSRAEPGAFTAETTIDEKVTLQEEVHAHVKLAQQWNELLGRVRAIPEFKNFLKPVPCSELMQKLPPAGFVVVINVHRDRSDALVLEKGLERPRHVHLVDLSYADAEALRKALRDFLRYNGLSARGTGPDSAERGMRPSKGFLRTKARSTFTEILRQLWEFVAKPILDTLGLIEPLTTAERLPRVWWCATGPLAFLPIHAAGIYSERVSVALPDFVIPSYIPTVTSLIERVENPRHINHNKKGLVLISQENTPGMSPLPGVTKEVNIIEQTLSAHNVRKLSLEGSSATVAKAMEEMQAHTCVHIACHAQQNIVEPLESGFYLSDGRLSLGTIIKNHLEGADFAFLAACQTSTGDEKLSEEAVHLAAGMLAAGFRGVIATMWSITDATAPKVAENFYLKLIGDTGQAQEEESQSVGLSGEAAAYALHYAMKELKRSNGNSDIGLLSWVPYVHFGL</sequence>
<reference evidence="3 4" key="1">
    <citation type="journal article" date="2018" name="Evol. Lett.">
        <title>Horizontal gene cluster transfer increased hallucinogenic mushroom diversity.</title>
        <authorList>
            <person name="Reynolds H.T."/>
            <person name="Vijayakumar V."/>
            <person name="Gluck-Thaler E."/>
            <person name="Korotkin H.B."/>
            <person name="Matheny P.B."/>
            <person name="Slot J.C."/>
        </authorList>
    </citation>
    <scope>NUCLEOTIDE SEQUENCE [LARGE SCALE GENOMIC DNA]</scope>
    <source>
        <strain evidence="3 4">SRW20</strain>
    </source>
</reference>
<organism evidence="3 4">
    <name type="scientific">Gymnopilus dilepis</name>
    <dbReference type="NCBI Taxonomy" id="231916"/>
    <lineage>
        <taxon>Eukaryota</taxon>
        <taxon>Fungi</taxon>
        <taxon>Dikarya</taxon>
        <taxon>Basidiomycota</taxon>
        <taxon>Agaricomycotina</taxon>
        <taxon>Agaricomycetes</taxon>
        <taxon>Agaricomycetidae</taxon>
        <taxon>Agaricales</taxon>
        <taxon>Agaricineae</taxon>
        <taxon>Hymenogastraceae</taxon>
        <taxon>Gymnopilus</taxon>
    </lineage>
</organism>
<dbReference type="SUPFAM" id="SSF48452">
    <property type="entry name" value="TPR-like"/>
    <property type="match status" value="1"/>
</dbReference>
<name>A0A409W1S1_9AGAR</name>
<dbReference type="Proteomes" id="UP000284706">
    <property type="component" value="Unassembled WGS sequence"/>
</dbReference>
<feature type="domain" description="CHAT" evidence="2">
    <location>
        <begin position="1383"/>
        <end position="1636"/>
    </location>
</feature>
<dbReference type="PANTHER" id="PTHR19959">
    <property type="entry name" value="KINESIN LIGHT CHAIN"/>
    <property type="match status" value="1"/>
</dbReference>
<evidence type="ECO:0000259" key="2">
    <source>
        <dbReference type="Pfam" id="PF12770"/>
    </source>
</evidence>
<dbReference type="PANTHER" id="PTHR19959:SF119">
    <property type="entry name" value="FUNGAL LIPASE-LIKE DOMAIN-CONTAINING PROTEIN"/>
    <property type="match status" value="1"/>
</dbReference>
<dbReference type="InterPro" id="IPR015915">
    <property type="entry name" value="Kelch-typ_b-propeller"/>
</dbReference>
<dbReference type="EMBL" id="NHYE01005456">
    <property type="protein sequence ID" value="PPQ72456.1"/>
    <property type="molecule type" value="Genomic_DNA"/>
</dbReference>
<feature type="region of interest" description="Disordered" evidence="1">
    <location>
        <begin position="351"/>
        <end position="373"/>
    </location>
</feature>
<keyword evidence="4" id="KW-1185">Reference proteome</keyword>
<dbReference type="Gene3D" id="2.120.10.80">
    <property type="entry name" value="Kelch-type beta propeller"/>
    <property type="match status" value="1"/>
</dbReference>
<proteinExistence type="predicted"/>
<feature type="non-terminal residue" evidence="3">
    <location>
        <position position="1"/>
    </location>
</feature>
<feature type="region of interest" description="Disordered" evidence="1">
    <location>
        <begin position="27"/>
        <end position="47"/>
    </location>
</feature>
<dbReference type="InParanoid" id="A0A409W1S1"/>
<accession>A0A409W1S1</accession>
<dbReference type="STRING" id="231916.A0A409W1S1"/>
<comment type="caution">
    <text evidence="3">The sequence shown here is derived from an EMBL/GenBank/DDBJ whole genome shotgun (WGS) entry which is preliminary data.</text>
</comment>
<evidence type="ECO:0000256" key="1">
    <source>
        <dbReference type="SAM" id="MobiDB-lite"/>
    </source>
</evidence>
<dbReference type="OrthoDB" id="9991317at2759"/>
<protein>
    <recommendedName>
        <fullName evidence="2">CHAT domain-containing protein</fullName>
    </recommendedName>
</protein>
<gene>
    <name evidence="3" type="ORF">CVT26_003709</name>
</gene>
<dbReference type="Gene3D" id="1.25.40.10">
    <property type="entry name" value="Tetratricopeptide repeat domain"/>
    <property type="match status" value="3"/>
</dbReference>
<dbReference type="InterPro" id="IPR024983">
    <property type="entry name" value="CHAT_dom"/>
</dbReference>